<dbReference type="NCBIfam" id="TIGR02532">
    <property type="entry name" value="IV_pilin_GFxxxE"/>
    <property type="match status" value="1"/>
</dbReference>
<feature type="transmembrane region" description="Helical" evidence="3">
    <location>
        <begin position="55"/>
        <end position="78"/>
    </location>
</feature>
<keyword evidence="3" id="KW-0812">Transmembrane</keyword>
<evidence type="ECO:0000313" key="5">
    <source>
        <dbReference type="Proteomes" id="UP000576225"/>
    </source>
</evidence>
<evidence type="ECO:0000256" key="2">
    <source>
        <dbReference type="SAM" id="MobiDB-lite"/>
    </source>
</evidence>
<dbReference type="PRINTS" id="PR00813">
    <property type="entry name" value="BCTERIALGSPG"/>
</dbReference>
<accession>A0A848AQP1</accession>
<dbReference type="Gene3D" id="3.30.700.10">
    <property type="entry name" value="Glycoprotein, Type 4 Pilin"/>
    <property type="match status" value="1"/>
</dbReference>
<proteinExistence type="predicted"/>
<evidence type="ECO:0000313" key="4">
    <source>
        <dbReference type="EMBL" id="NMD85388.1"/>
    </source>
</evidence>
<dbReference type="InterPro" id="IPR012902">
    <property type="entry name" value="N_methyl_site"/>
</dbReference>
<evidence type="ECO:0000256" key="3">
    <source>
        <dbReference type="SAM" id="Phobius"/>
    </source>
</evidence>
<keyword evidence="3" id="KW-0472">Membrane</keyword>
<dbReference type="InterPro" id="IPR000983">
    <property type="entry name" value="Bac_GSPG_pilin"/>
</dbReference>
<dbReference type="GO" id="GO:0015628">
    <property type="term" value="P:protein secretion by the type II secretion system"/>
    <property type="evidence" value="ECO:0007669"/>
    <property type="project" value="InterPro"/>
</dbReference>
<dbReference type="SUPFAM" id="SSF54523">
    <property type="entry name" value="Pili subunits"/>
    <property type="match status" value="1"/>
</dbReference>
<dbReference type="RefSeq" id="WP_168961430.1">
    <property type="nucleotide sequence ID" value="NZ_CALXNT010000024.1"/>
</dbReference>
<reference evidence="4 5" key="1">
    <citation type="submission" date="2020-04" db="EMBL/GenBank/DDBJ databases">
        <authorList>
            <person name="Hitch T.C.A."/>
            <person name="Wylensek D."/>
            <person name="Clavel T."/>
        </authorList>
    </citation>
    <scope>NUCLEOTIDE SEQUENCE [LARGE SCALE GENOMIC DNA]</scope>
    <source>
        <strain evidence="4 5">COR2-253-APC-1A</strain>
    </source>
</reference>
<dbReference type="GO" id="GO:0015627">
    <property type="term" value="C:type II protein secretion system complex"/>
    <property type="evidence" value="ECO:0007669"/>
    <property type="project" value="InterPro"/>
</dbReference>
<dbReference type="InterPro" id="IPR045584">
    <property type="entry name" value="Pilin-like"/>
</dbReference>
<organism evidence="4 5">
    <name type="scientific">Victivallis vadensis</name>
    <dbReference type="NCBI Taxonomy" id="172901"/>
    <lineage>
        <taxon>Bacteria</taxon>
        <taxon>Pseudomonadati</taxon>
        <taxon>Lentisphaerota</taxon>
        <taxon>Lentisphaeria</taxon>
        <taxon>Victivallales</taxon>
        <taxon>Victivallaceae</taxon>
        <taxon>Victivallis</taxon>
    </lineage>
</organism>
<sequence>MISRYCESSSPAERPRPRLSTVPYLAPAPCRTQGARGAADTPPASHRLRPTVARFTLIELLVVIAIIAILAGMLLPALNKAREKARLASCTSSLKQLGVEFRLYEQDNDSFLPPAYRTTPNRWWFSYLNIYNGLPEESGYVKGKLYQCPAAADGNLGFALPKIAGNPPYSRGYAWNYYASWNHNTKTPLPENRTTTVRRTHTIVVYDSNWYANDVYSKPVAGWHDLRANLLFYDGSVGGAHQTLLNDWAASHQEYWRPR</sequence>
<evidence type="ECO:0000256" key="1">
    <source>
        <dbReference type="ARBA" id="ARBA00022481"/>
    </source>
</evidence>
<dbReference type="PANTHER" id="PTHR30093">
    <property type="entry name" value="GENERAL SECRETION PATHWAY PROTEIN G"/>
    <property type="match status" value="1"/>
</dbReference>
<dbReference type="AlphaFoldDB" id="A0A848AQP1"/>
<dbReference type="Proteomes" id="UP000576225">
    <property type="component" value="Unassembled WGS sequence"/>
</dbReference>
<comment type="caution">
    <text evidence="4">The sequence shown here is derived from an EMBL/GenBank/DDBJ whole genome shotgun (WGS) entry which is preliminary data.</text>
</comment>
<keyword evidence="3" id="KW-1133">Transmembrane helix</keyword>
<protein>
    <submittedName>
        <fullName evidence="4">Type II secretion system protein</fullName>
    </submittedName>
</protein>
<gene>
    <name evidence="4" type="ORF">HF882_02195</name>
</gene>
<name>A0A848AQP1_9BACT</name>
<feature type="compositionally biased region" description="Polar residues" evidence="2">
    <location>
        <begin position="1"/>
        <end position="11"/>
    </location>
</feature>
<dbReference type="EMBL" id="JABAEW010000003">
    <property type="protein sequence ID" value="NMD85388.1"/>
    <property type="molecule type" value="Genomic_DNA"/>
</dbReference>
<keyword evidence="1" id="KW-0488">Methylation</keyword>
<feature type="region of interest" description="Disordered" evidence="2">
    <location>
        <begin position="1"/>
        <end position="25"/>
    </location>
</feature>
<dbReference type="Pfam" id="PF07963">
    <property type="entry name" value="N_methyl"/>
    <property type="match status" value="1"/>
</dbReference>